<dbReference type="Pfam" id="PF07291">
    <property type="entry name" value="MauE"/>
    <property type="match status" value="1"/>
</dbReference>
<reference evidence="7 8" key="1">
    <citation type="journal article" date="2016" name="Nat. Commun.">
        <title>Thousands of microbial genomes shed light on interconnected biogeochemical processes in an aquifer system.</title>
        <authorList>
            <person name="Anantharaman K."/>
            <person name="Brown C.T."/>
            <person name="Hug L.A."/>
            <person name="Sharon I."/>
            <person name="Castelle C.J."/>
            <person name="Probst A.J."/>
            <person name="Thomas B.C."/>
            <person name="Singh A."/>
            <person name="Wilkins M.J."/>
            <person name="Karaoz U."/>
            <person name="Brodie E.L."/>
            <person name="Williams K.H."/>
            <person name="Hubbard S.S."/>
            <person name="Banfield J.F."/>
        </authorList>
    </citation>
    <scope>NUCLEOTIDE SEQUENCE [LARGE SCALE GENOMIC DNA]</scope>
</reference>
<protein>
    <recommendedName>
        <fullName evidence="6">Methylamine utilisation protein MauE domain-containing protein</fullName>
    </recommendedName>
</protein>
<keyword evidence="4 5" id="KW-0472">Membrane</keyword>
<evidence type="ECO:0000259" key="6">
    <source>
        <dbReference type="Pfam" id="PF07291"/>
    </source>
</evidence>
<comment type="subcellular location">
    <subcellularLocation>
        <location evidence="1">Membrane</location>
        <topology evidence="1">Multi-pass membrane protein</topology>
    </subcellularLocation>
</comment>
<feature type="transmembrane region" description="Helical" evidence="5">
    <location>
        <begin position="45"/>
        <end position="68"/>
    </location>
</feature>
<evidence type="ECO:0000256" key="1">
    <source>
        <dbReference type="ARBA" id="ARBA00004141"/>
    </source>
</evidence>
<feature type="domain" description="Methylamine utilisation protein MauE" evidence="6">
    <location>
        <begin position="1"/>
        <end position="128"/>
    </location>
</feature>
<organism evidence="7 8">
    <name type="scientific">Candidatus Danuiimicrobium aquiferis</name>
    <dbReference type="NCBI Taxonomy" id="1801832"/>
    <lineage>
        <taxon>Bacteria</taxon>
        <taxon>Pseudomonadati</taxon>
        <taxon>Candidatus Omnitrophota</taxon>
        <taxon>Candidatus Danuiimicrobium</taxon>
    </lineage>
</organism>
<evidence type="ECO:0000256" key="3">
    <source>
        <dbReference type="ARBA" id="ARBA00022989"/>
    </source>
</evidence>
<proteinExistence type="predicted"/>
<accession>A0A1G1L3L2</accession>
<feature type="transmembrane region" description="Helical" evidence="5">
    <location>
        <begin position="75"/>
        <end position="98"/>
    </location>
</feature>
<dbReference type="AlphaFoldDB" id="A0A1G1L3L2"/>
<dbReference type="PANTHER" id="PTHR33452">
    <property type="entry name" value="OXIDOREDUCTASE CATD-RELATED"/>
    <property type="match status" value="1"/>
</dbReference>
<keyword evidence="3 5" id="KW-1133">Transmembrane helix</keyword>
<dbReference type="GO" id="GO:0030416">
    <property type="term" value="P:methylamine metabolic process"/>
    <property type="evidence" value="ECO:0007669"/>
    <property type="project" value="InterPro"/>
</dbReference>
<gene>
    <name evidence="7" type="ORF">A3G33_00760</name>
</gene>
<comment type="caution">
    <text evidence="7">The sequence shown here is derived from an EMBL/GenBank/DDBJ whole genome shotgun (WGS) entry which is preliminary data.</text>
</comment>
<dbReference type="EMBL" id="MHFR01000006">
    <property type="protein sequence ID" value="OGW99459.1"/>
    <property type="molecule type" value="Genomic_DNA"/>
</dbReference>
<dbReference type="Proteomes" id="UP000178187">
    <property type="component" value="Unassembled WGS sequence"/>
</dbReference>
<dbReference type="PANTHER" id="PTHR33452:SF1">
    <property type="entry name" value="INNER MEMBRANE PROTEIN YPHA-RELATED"/>
    <property type="match status" value="1"/>
</dbReference>
<dbReference type="InterPro" id="IPR009908">
    <property type="entry name" value="Methylamine_util_MauE"/>
</dbReference>
<dbReference type="GO" id="GO:0005886">
    <property type="term" value="C:plasma membrane"/>
    <property type="evidence" value="ECO:0007669"/>
    <property type="project" value="TreeGrafter"/>
</dbReference>
<name>A0A1G1L3L2_9BACT</name>
<dbReference type="InterPro" id="IPR051907">
    <property type="entry name" value="DoxX-like_oxidoreductase"/>
</dbReference>
<evidence type="ECO:0000256" key="4">
    <source>
        <dbReference type="ARBA" id="ARBA00023136"/>
    </source>
</evidence>
<keyword evidence="2 5" id="KW-0812">Transmembrane</keyword>
<evidence type="ECO:0000313" key="7">
    <source>
        <dbReference type="EMBL" id="OGW99459.1"/>
    </source>
</evidence>
<evidence type="ECO:0000256" key="5">
    <source>
        <dbReference type="SAM" id="Phobius"/>
    </source>
</evidence>
<sequence length="147" mass="16242">MKLFLLIGRLAVGGILIYSGWNKLLAPPEEFAAAVEAYRFLPDMLIPLVATAVPWIEFILGAFIFLGFMTRTSAAVASVFFLAFIALLIRTIILKLPILDCGCFGAAIHISPRDTVKIDFILFLFSLLLSRRGSGILSLDHRLKKSE</sequence>
<evidence type="ECO:0000256" key="2">
    <source>
        <dbReference type="ARBA" id="ARBA00022692"/>
    </source>
</evidence>
<evidence type="ECO:0000313" key="8">
    <source>
        <dbReference type="Proteomes" id="UP000178187"/>
    </source>
</evidence>